<dbReference type="SUPFAM" id="SSF53474">
    <property type="entry name" value="alpha/beta-Hydrolases"/>
    <property type="match status" value="1"/>
</dbReference>
<dbReference type="RefSeq" id="WP_345148320.1">
    <property type="nucleotide sequence ID" value="NZ_BAABEO010000008.1"/>
</dbReference>
<evidence type="ECO:0000313" key="2">
    <source>
        <dbReference type="Proteomes" id="UP001500752"/>
    </source>
</evidence>
<protein>
    <submittedName>
        <fullName evidence="1">Uncharacterized protein</fullName>
    </submittedName>
</protein>
<organism evidence="1 2">
    <name type="scientific">Arthrobacter ginkgonis</name>
    <dbReference type="NCBI Taxonomy" id="1630594"/>
    <lineage>
        <taxon>Bacteria</taxon>
        <taxon>Bacillati</taxon>
        <taxon>Actinomycetota</taxon>
        <taxon>Actinomycetes</taxon>
        <taxon>Micrococcales</taxon>
        <taxon>Micrococcaceae</taxon>
        <taxon>Arthrobacter</taxon>
    </lineage>
</organism>
<dbReference type="EMBL" id="BAABEO010000008">
    <property type="protein sequence ID" value="GAA3670211.1"/>
    <property type="molecule type" value="Genomic_DNA"/>
</dbReference>
<proteinExistence type="predicted"/>
<reference evidence="2" key="1">
    <citation type="journal article" date="2019" name="Int. J. Syst. Evol. Microbiol.">
        <title>The Global Catalogue of Microorganisms (GCM) 10K type strain sequencing project: providing services to taxonomists for standard genome sequencing and annotation.</title>
        <authorList>
            <consortium name="The Broad Institute Genomics Platform"/>
            <consortium name="The Broad Institute Genome Sequencing Center for Infectious Disease"/>
            <person name="Wu L."/>
            <person name="Ma J."/>
        </authorList>
    </citation>
    <scope>NUCLEOTIDE SEQUENCE [LARGE SCALE GENOMIC DNA]</scope>
    <source>
        <strain evidence="2">JCM 30742</strain>
    </source>
</reference>
<evidence type="ECO:0000313" key="1">
    <source>
        <dbReference type="EMBL" id="GAA3670211.1"/>
    </source>
</evidence>
<keyword evidence="2" id="KW-1185">Reference proteome</keyword>
<dbReference type="InterPro" id="IPR029058">
    <property type="entry name" value="AB_hydrolase_fold"/>
</dbReference>
<gene>
    <name evidence="1" type="ORF">GCM10023081_05640</name>
</gene>
<sequence length="599" mass="66396">MHPDDQEFVYQGLSVTYKFRRSLQDRRHLLVVFSGGFGEDKRYDLDGSVVDGLRTDILWIKDRFDGDFSYYIRTHRRGGLIAEAVAALIEKVRTERGLEKHHCTFLGFSKGATGALYHALTDDYPNIIAVVPRMGIGTANRALRPEVLRQLIGEDTDEGVAELDALLPDLLANCPNKAKNIYLFSSPADPQYKSQVAPFLEDYERYENFNFVLTESPLVVRHRDVGSYNIPLLLSTIAALGEGAVPRYGHVRNGDRAVASSLPRPSLEPVRERRETVARLTSMALRKGRFYPEGILFTKGYGTKGSEQFSRRLTLASDLERRSYALDGVTDDKLNRNYFENDFCDYSQGRFSTRKREGINLSQLPDGTYTVGLELEQEGISTTVEAVPAEPRAAALVVGGKAVRLRSSGRSVELVKGPVLAGPMPGSHFQLAKSWARENRFHVEGRYVLPGKWTLKHGDVQYHVVLVKAGTASVAASRALGTSQQDFPGAKVGDPLGDYRFTYFATRSYAGITADNIAPGEYDVYITALAGTILSSHPAGLRLSVGGTDGAVECRLQAARPLAGGRAALTWVTRNKPRLVRRLGRDLRRIKRRVLSAKR</sequence>
<dbReference type="Proteomes" id="UP001500752">
    <property type="component" value="Unassembled WGS sequence"/>
</dbReference>
<accession>A0ABP7BUH1</accession>
<comment type="caution">
    <text evidence="1">The sequence shown here is derived from an EMBL/GenBank/DDBJ whole genome shotgun (WGS) entry which is preliminary data.</text>
</comment>
<name>A0ABP7BUH1_9MICC</name>